<organism evidence="1 2">
    <name type="scientific">Roridomyces roridus</name>
    <dbReference type="NCBI Taxonomy" id="1738132"/>
    <lineage>
        <taxon>Eukaryota</taxon>
        <taxon>Fungi</taxon>
        <taxon>Dikarya</taxon>
        <taxon>Basidiomycota</taxon>
        <taxon>Agaricomycotina</taxon>
        <taxon>Agaricomycetes</taxon>
        <taxon>Agaricomycetidae</taxon>
        <taxon>Agaricales</taxon>
        <taxon>Marasmiineae</taxon>
        <taxon>Mycenaceae</taxon>
        <taxon>Roridomyces</taxon>
    </lineage>
</organism>
<accession>A0AAD7BP83</accession>
<protein>
    <submittedName>
        <fullName evidence="1">Uncharacterized protein</fullName>
    </submittedName>
</protein>
<keyword evidence="2" id="KW-1185">Reference proteome</keyword>
<proteinExistence type="predicted"/>
<name>A0AAD7BP83_9AGAR</name>
<evidence type="ECO:0000313" key="2">
    <source>
        <dbReference type="Proteomes" id="UP001221142"/>
    </source>
</evidence>
<dbReference type="Proteomes" id="UP001221142">
    <property type="component" value="Unassembled WGS sequence"/>
</dbReference>
<dbReference type="EMBL" id="JARKIF010000011">
    <property type="protein sequence ID" value="KAJ7626838.1"/>
    <property type="molecule type" value="Genomic_DNA"/>
</dbReference>
<gene>
    <name evidence="1" type="ORF">FB45DRAFT_1081668</name>
</gene>
<comment type="caution">
    <text evidence="1">The sequence shown here is derived from an EMBL/GenBank/DDBJ whole genome shotgun (WGS) entry which is preliminary data.</text>
</comment>
<sequence>MHPALHLDAIRGLPPSIRIFASAAVAGSMDDLRDMVLVTRNMAASISVLALPIFYAHLDPVNAHRLEQAELLTWQDKNRVFLALLSLQGIFLIEGIPSAAIPDLWPGLWKWSQLIMRHDYLLSSTGAHAATQAHIDIISVICRIHEVSDGFANTIAGEPGLRVMVARAWRTISAENQWKPNSQNVGFDSVSWFLLSGPINLADPQHLDDLIEGSGGSLPDFAALVVDFVTYLLRSGDAVRMSLYWLDVAMNVINQAEVLRPEFTELLLHRGIVRALVTTCCKMGPESFPPDGFDRAYRMLMRKIFFTPPLQTWITEALRAGFLRLFAHALQNPQLLGEEYLQRCITDAFPLFLPYRSVLVPLRASLTRMYDEMDVERAQRSPESPNRVNMSMRACDNVEAVRACSTAPEIANVPTGDEAIEARAVRFACTHLPLANHDGISPRDESFFRTIIQDTYQQHLSEVLTRSVAAIQDDPGTEHMTFFAYFKGKFKIQCAAAHHGDATWRALFGPMWDDRLSRARDSQGRIHLHAITFPGDRGGMLSRLLPMRTRTAELRDKLAKIATSLPADMWDLRLTREETARLEVLRDNGARDTIVTMNTEAMAEFAEKLRPTETGWDLQKSDDDAYTKVRIKTDIWKLLYKWGAGMVYHLLCNPAEILLILPELLSSVVVRFVRAEQEIPRLLMVSKHHPNAIHYAPWMCDGENQLKCRSSIDMAVYRDADQIGSTFETSADRGMFNFDSLWYYSGKGATRDVILFIGDL</sequence>
<dbReference type="AlphaFoldDB" id="A0AAD7BP83"/>
<reference evidence="1" key="1">
    <citation type="submission" date="2023-03" db="EMBL/GenBank/DDBJ databases">
        <title>Massive genome expansion in bonnet fungi (Mycena s.s.) driven by repeated elements and novel gene families across ecological guilds.</title>
        <authorList>
            <consortium name="Lawrence Berkeley National Laboratory"/>
            <person name="Harder C.B."/>
            <person name="Miyauchi S."/>
            <person name="Viragh M."/>
            <person name="Kuo A."/>
            <person name="Thoen E."/>
            <person name="Andreopoulos B."/>
            <person name="Lu D."/>
            <person name="Skrede I."/>
            <person name="Drula E."/>
            <person name="Henrissat B."/>
            <person name="Morin E."/>
            <person name="Kohler A."/>
            <person name="Barry K."/>
            <person name="LaButti K."/>
            <person name="Morin E."/>
            <person name="Salamov A."/>
            <person name="Lipzen A."/>
            <person name="Mereny Z."/>
            <person name="Hegedus B."/>
            <person name="Baldrian P."/>
            <person name="Stursova M."/>
            <person name="Weitz H."/>
            <person name="Taylor A."/>
            <person name="Grigoriev I.V."/>
            <person name="Nagy L.G."/>
            <person name="Martin F."/>
            <person name="Kauserud H."/>
        </authorList>
    </citation>
    <scope>NUCLEOTIDE SEQUENCE</scope>
    <source>
        <strain evidence="1">9284</strain>
    </source>
</reference>
<evidence type="ECO:0000313" key="1">
    <source>
        <dbReference type="EMBL" id="KAJ7626838.1"/>
    </source>
</evidence>